<gene>
    <name evidence="1" type="ORF">GCM10022408_02930</name>
</gene>
<dbReference type="Proteomes" id="UP001500567">
    <property type="component" value="Unassembled WGS sequence"/>
</dbReference>
<protein>
    <submittedName>
        <fullName evidence="1">Uncharacterized protein</fullName>
    </submittedName>
</protein>
<accession>A0ABP7RD65</accession>
<evidence type="ECO:0000313" key="2">
    <source>
        <dbReference type="Proteomes" id="UP001500567"/>
    </source>
</evidence>
<proteinExistence type="predicted"/>
<dbReference type="EMBL" id="BAABDJ010000002">
    <property type="protein sequence ID" value="GAA3995782.1"/>
    <property type="molecule type" value="Genomic_DNA"/>
</dbReference>
<comment type="caution">
    <text evidence="1">The sequence shown here is derived from an EMBL/GenBank/DDBJ whole genome shotgun (WGS) entry which is preliminary data.</text>
</comment>
<evidence type="ECO:0000313" key="1">
    <source>
        <dbReference type="EMBL" id="GAA3995782.1"/>
    </source>
</evidence>
<reference evidence="2" key="1">
    <citation type="journal article" date="2019" name="Int. J. Syst. Evol. Microbiol.">
        <title>The Global Catalogue of Microorganisms (GCM) 10K type strain sequencing project: providing services to taxonomists for standard genome sequencing and annotation.</title>
        <authorList>
            <consortium name="The Broad Institute Genomics Platform"/>
            <consortium name="The Broad Institute Genome Sequencing Center for Infectious Disease"/>
            <person name="Wu L."/>
            <person name="Ma J."/>
        </authorList>
    </citation>
    <scope>NUCLEOTIDE SEQUENCE [LARGE SCALE GENOMIC DNA]</scope>
    <source>
        <strain evidence="2">JCM 17224</strain>
    </source>
</reference>
<keyword evidence="2" id="KW-1185">Reference proteome</keyword>
<sequence length="62" mass="7131">MIINRMLRPLAGPEIQEAYALLPDASRQHGCPHWLIDLRRDISYRPELLTTFFPSPAIVRSS</sequence>
<organism evidence="1 2">
    <name type="scientific">Hymenobacter fastidiosus</name>
    <dbReference type="NCBI Taxonomy" id="486264"/>
    <lineage>
        <taxon>Bacteria</taxon>
        <taxon>Pseudomonadati</taxon>
        <taxon>Bacteroidota</taxon>
        <taxon>Cytophagia</taxon>
        <taxon>Cytophagales</taxon>
        <taxon>Hymenobacteraceae</taxon>
        <taxon>Hymenobacter</taxon>
    </lineage>
</organism>
<name>A0ABP7RD65_9BACT</name>